<dbReference type="Pfam" id="PF03747">
    <property type="entry name" value="ADP_ribosyl_GH"/>
    <property type="match status" value="1"/>
</dbReference>
<proteinExistence type="predicted"/>
<dbReference type="InterPro" id="IPR036705">
    <property type="entry name" value="Ribosyl_crysJ1_sf"/>
</dbReference>
<evidence type="ECO:0000313" key="1">
    <source>
        <dbReference type="EMBL" id="SVA75066.1"/>
    </source>
</evidence>
<evidence type="ECO:0008006" key="2">
    <source>
        <dbReference type="Google" id="ProtNLM"/>
    </source>
</evidence>
<dbReference type="Gene3D" id="1.10.4080.10">
    <property type="entry name" value="ADP-ribosylation/Crystallin J1"/>
    <property type="match status" value="1"/>
</dbReference>
<feature type="non-terminal residue" evidence="1">
    <location>
        <position position="1"/>
    </location>
</feature>
<dbReference type="SUPFAM" id="SSF101478">
    <property type="entry name" value="ADP-ribosylglycohydrolase"/>
    <property type="match status" value="1"/>
</dbReference>
<protein>
    <recommendedName>
        <fullName evidence="2">ADP-ribosylglycohydrolase</fullName>
    </recommendedName>
</protein>
<organism evidence="1">
    <name type="scientific">marine metagenome</name>
    <dbReference type="NCBI Taxonomy" id="408172"/>
    <lineage>
        <taxon>unclassified sequences</taxon>
        <taxon>metagenomes</taxon>
        <taxon>ecological metagenomes</taxon>
    </lineage>
</organism>
<dbReference type="EMBL" id="UINC01017973">
    <property type="protein sequence ID" value="SVA75066.1"/>
    <property type="molecule type" value="Genomic_DNA"/>
</dbReference>
<dbReference type="InterPro" id="IPR005502">
    <property type="entry name" value="Ribosyl_crysJ1"/>
</dbReference>
<accession>A0A381YD78</accession>
<dbReference type="AlphaFoldDB" id="A0A381YD78"/>
<sequence>VDQLQGFWLGQCIANWTGLITEMDKIEHPFYTDANWGGPDQPNIWGNYVPSSNNIIDYYFIDKGDVWSADDDTDIEYMYQYLLDYHNVSILSPDQIREGWLNHIYSNESAPNNENFLWVSNESAYYLMKEGLVPPFTSEPENNSHYTMIDAQLTTEIFGLFSPARPDIALQMAHLPIRTTAKYDAEWISEFYVTMHSLASAVPDSLLIEKKLVWLAKEARKRLPDSAYSAKMYDFIYASYTTNLDKNDWEKTREQVYQRYQKNSTDGYSYQQPFDAGINFAASLISLFYGAGNIPRTIQIGTLAGWDSDNPTATWGGLLGFLLGKEGIKKVFNKSNFSDAYWIHRTRRNFPDHTPGMEGEDTFQLMARRGIYIIDRVVLEEMKGGVDLNKDVWYIPIIKN</sequence>
<reference evidence="1" key="1">
    <citation type="submission" date="2018-05" db="EMBL/GenBank/DDBJ databases">
        <authorList>
            <person name="Lanie J.A."/>
            <person name="Ng W.-L."/>
            <person name="Kazmierczak K.M."/>
            <person name="Andrzejewski T.M."/>
            <person name="Davidsen T.M."/>
            <person name="Wayne K.J."/>
            <person name="Tettelin H."/>
            <person name="Glass J.I."/>
            <person name="Rusch D."/>
            <person name="Podicherti R."/>
            <person name="Tsui H.-C.T."/>
            <person name="Winkler M.E."/>
        </authorList>
    </citation>
    <scope>NUCLEOTIDE SEQUENCE</scope>
</reference>
<gene>
    <name evidence="1" type="ORF">METZ01_LOCUS127920</name>
</gene>
<name>A0A381YD78_9ZZZZ</name>